<gene>
    <name evidence="6" type="ORF">N7463_000061</name>
</gene>
<evidence type="ECO:0000256" key="4">
    <source>
        <dbReference type="ARBA" id="ARBA00023239"/>
    </source>
</evidence>
<feature type="non-terminal residue" evidence="6">
    <location>
        <position position="407"/>
    </location>
</feature>
<keyword evidence="4" id="KW-0456">Lyase</keyword>
<evidence type="ECO:0000259" key="5">
    <source>
        <dbReference type="Pfam" id="PF00330"/>
    </source>
</evidence>
<dbReference type="EMBL" id="JAPWDS010000001">
    <property type="protein sequence ID" value="KAJ5519608.1"/>
    <property type="molecule type" value="Genomic_DNA"/>
</dbReference>
<evidence type="ECO:0000256" key="3">
    <source>
        <dbReference type="ARBA" id="ARBA00023014"/>
    </source>
</evidence>
<sequence>TETERGGLGFSEAQCIDWSFNQMQLQDLQDLLEAWLESLNSAESGRCLPAPLSVKASATRPMTLAEKILAYHAFSLPSAHGLESGDFVRTSVDWIVASELSWVGMKHSMTSIGEEPTVWRNDRFWLAGDHTVDPRCKDEIQDDGKPRLKCQLLPNPILDFHPESLLMIKPIPQYTILHTEFVRERAEPGMLVLGSDSHTCSAGAVSSLAIGLGAADVMAALATGETWIKTPESIRVEFSGEPAWYIRGKDVILYILKMLKHNTHAADRIVEFGGPGTRYLSCDARFAICNMCTELGAITGIFVPDQITSQFISDRPQSRYKSQFLYFQPDADASYAATFQINLDEVKSFIALYPSPDNVVEVTEKLDMAFEGCFIGACTTTEEDLILGALVLEAGLQRGCRWLPESG</sequence>
<evidence type="ECO:0000313" key="7">
    <source>
        <dbReference type="Proteomes" id="UP001149954"/>
    </source>
</evidence>
<accession>A0A9W9Y557</accession>
<dbReference type="PRINTS" id="PR00415">
    <property type="entry name" value="ACONITASE"/>
</dbReference>
<name>A0A9W9Y557_9EURO</name>
<dbReference type="PANTHER" id="PTHR43822">
    <property type="entry name" value="HOMOACONITASE, MITOCHONDRIAL-RELATED"/>
    <property type="match status" value="1"/>
</dbReference>
<keyword evidence="7" id="KW-1185">Reference proteome</keyword>
<dbReference type="GO" id="GO:0016829">
    <property type="term" value="F:lyase activity"/>
    <property type="evidence" value="ECO:0007669"/>
    <property type="project" value="UniProtKB-KW"/>
</dbReference>
<dbReference type="InterPro" id="IPR036008">
    <property type="entry name" value="Aconitase_4Fe-4S_dom"/>
</dbReference>
<evidence type="ECO:0000313" key="6">
    <source>
        <dbReference type="EMBL" id="KAJ5519608.1"/>
    </source>
</evidence>
<dbReference type="InterPro" id="IPR015931">
    <property type="entry name" value="Acnase/IPM_dHydase_lsu_aba_1/3"/>
</dbReference>
<dbReference type="Proteomes" id="UP001149954">
    <property type="component" value="Unassembled WGS sequence"/>
</dbReference>
<reference evidence="6" key="2">
    <citation type="journal article" date="2023" name="IMA Fungus">
        <title>Comparative genomic study of the Penicillium genus elucidates a diverse pangenome and 15 lateral gene transfer events.</title>
        <authorList>
            <person name="Petersen C."/>
            <person name="Sorensen T."/>
            <person name="Nielsen M.R."/>
            <person name="Sondergaard T.E."/>
            <person name="Sorensen J.L."/>
            <person name="Fitzpatrick D.A."/>
            <person name="Frisvad J.C."/>
            <person name="Nielsen K.L."/>
        </authorList>
    </citation>
    <scope>NUCLEOTIDE SEQUENCE</scope>
    <source>
        <strain evidence="6">IBT 29495</strain>
    </source>
</reference>
<dbReference type="Gene3D" id="3.30.499.10">
    <property type="entry name" value="Aconitase, domain 3"/>
    <property type="match status" value="1"/>
</dbReference>
<dbReference type="InterPro" id="IPR050067">
    <property type="entry name" value="IPM_dehydratase_rel_enz"/>
</dbReference>
<dbReference type="OrthoDB" id="419183at2759"/>
<organism evidence="6 7">
    <name type="scientific">Penicillium fimorum</name>
    <dbReference type="NCBI Taxonomy" id="1882269"/>
    <lineage>
        <taxon>Eukaryota</taxon>
        <taxon>Fungi</taxon>
        <taxon>Dikarya</taxon>
        <taxon>Ascomycota</taxon>
        <taxon>Pezizomycotina</taxon>
        <taxon>Eurotiomycetes</taxon>
        <taxon>Eurotiomycetidae</taxon>
        <taxon>Eurotiales</taxon>
        <taxon>Aspergillaceae</taxon>
        <taxon>Penicillium</taxon>
    </lineage>
</organism>
<protein>
    <submittedName>
        <fullName evidence="6">Aconitase iron-sulfur domain-containing protein</fullName>
    </submittedName>
</protein>
<dbReference type="GO" id="GO:0046872">
    <property type="term" value="F:metal ion binding"/>
    <property type="evidence" value="ECO:0007669"/>
    <property type="project" value="UniProtKB-KW"/>
</dbReference>
<dbReference type="InterPro" id="IPR001030">
    <property type="entry name" value="Acoase/IPM_deHydtase_lsu_aba"/>
</dbReference>
<dbReference type="PANTHER" id="PTHR43822:SF2">
    <property type="entry name" value="HOMOACONITASE, MITOCHONDRIAL"/>
    <property type="match status" value="1"/>
</dbReference>
<comment type="caution">
    <text evidence="6">The sequence shown here is derived from an EMBL/GenBank/DDBJ whole genome shotgun (WGS) entry which is preliminary data.</text>
</comment>
<reference evidence="6" key="1">
    <citation type="submission" date="2022-12" db="EMBL/GenBank/DDBJ databases">
        <authorList>
            <person name="Petersen C."/>
        </authorList>
    </citation>
    <scope>NUCLEOTIDE SEQUENCE</scope>
    <source>
        <strain evidence="6">IBT 29495</strain>
    </source>
</reference>
<dbReference type="GO" id="GO:0051536">
    <property type="term" value="F:iron-sulfur cluster binding"/>
    <property type="evidence" value="ECO:0007669"/>
    <property type="project" value="UniProtKB-KW"/>
</dbReference>
<proteinExistence type="predicted"/>
<dbReference type="AlphaFoldDB" id="A0A9W9Y557"/>
<keyword evidence="3" id="KW-0411">Iron-sulfur</keyword>
<dbReference type="SUPFAM" id="SSF53732">
    <property type="entry name" value="Aconitase iron-sulfur domain"/>
    <property type="match status" value="1"/>
</dbReference>
<feature type="domain" description="Aconitase/3-isopropylmalate dehydratase large subunit alpha/beta/alpha" evidence="5">
    <location>
        <begin position="175"/>
        <end position="367"/>
    </location>
</feature>
<keyword evidence="2" id="KW-0408">Iron</keyword>
<dbReference type="GO" id="GO:0043436">
    <property type="term" value="P:oxoacid metabolic process"/>
    <property type="evidence" value="ECO:0007669"/>
    <property type="project" value="UniProtKB-ARBA"/>
</dbReference>
<keyword evidence="1" id="KW-0479">Metal-binding</keyword>
<evidence type="ECO:0000256" key="1">
    <source>
        <dbReference type="ARBA" id="ARBA00022723"/>
    </source>
</evidence>
<dbReference type="Pfam" id="PF00330">
    <property type="entry name" value="Aconitase"/>
    <property type="match status" value="1"/>
</dbReference>
<evidence type="ECO:0000256" key="2">
    <source>
        <dbReference type="ARBA" id="ARBA00023004"/>
    </source>
</evidence>